<dbReference type="InterPro" id="IPR004302">
    <property type="entry name" value="Cellulose/chitin-bd_N"/>
</dbReference>
<dbReference type="CDD" id="cd12214">
    <property type="entry name" value="ChiA1_BD"/>
    <property type="match status" value="1"/>
</dbReference>
<keyword evidence="1 4" id="KW-0732">Signal</keyword>
<keyword evidence="2" id="KW-0378">Hydrolase</keyword>
<reference evidence="6" key="1">
    <citation type="submission" date="2021-01" db="EMBL/GenBank/DDBJ databases">
        <title>Whole genome shotgun sequence of Sphaerimonospora thailandensis NBRC 107569.</title>
        <authorList>
            <person name="Komaki H."/>
            <person name="Tamura T."/>
        </authorList>
    </citation>
    <scope>NUCLEOTIDE SEQUENCE</scope>
    <source>
        <strain evidence="6">NBRC 107569</strain>
    </source>
</reference>
<feature type="compositionally biased region" description="Low complexity" evidence="3">
    <location>
        <begin position="214"/>
        <end position="223"/>
    </location>
</feature>
<dbReference type="Proteomes" id="UP000610966">
    <property type="component" value="Unassembled WGS sequence"/>
</dbReference>
<protein>
    <submittedName>
        <fullName evidence="6">Cellulose-binding protein</fullName>
    </submittedName>
</protein>
<comment type="caution">
    <text evidence="6">The sequence shown here is derived from an EMBL/GenBank/DDBJ whole genome shotgun (WGS) entry which is preliminary data.</text>
</comment>
<dbReference type="GO" id="GO:0005576">
    <property type="term" value="C:extracellular region"/>
    <property type="evidence" value="ECO:0007669"/>
    <property type="project" value="InterPro"/>
</dbReference>
<name>A0A8J3R8C7_9ACTN</name>
<feature type="signal peptide" evidence="4">
    <location>
        <begin position="1"/>
        <end position="22"/>
    </location>
</feature>
<dbReference type="GO" id="GO:0030246">
    <property type="term" value="F:carbohydrate binding"/>
    <property type="evidence" value="ECO:0007669"/>
    <property type="project" value="InterPro"/>
</dbReference>
<dbReference type="InterPro" id="IPR003610">
    <property type="entry name" value="CBM5/12"/>
</dbReference>
<dbReference type="EMBL" id="BOOG01000013">
    <property type="protein sequence ID" value="GIH69237.1"/>
    <property type="molecule type" value="Genomic_DNA"/>
</dbReference>
<dbReference type="PANTHER" id="PTHR34823">
    <property type="entry name" value="GLCNAC-BINDING PROTEIN A"/>
    <property type="match status" value="1"/>
</dbReference>
<evidence type="ECO:0000313" key="6">
    <source>
        <dbReference type="EMBL" id="GIH69237.1"/>
    </source>
</evidence>
<evidence type="ECO:0000256" key="3">
    <source>
        <dbReference type="SAM" id="MobiDB-lite"/>
    </source>
</evidence>
<evidence type="ECO:0000259" key="5">
    <source>
        <dbReference type="SMART" id="SM00495"/>
    </source>
</evidence>
<dbReference type="PANTHER" id="PTHR34823:SF1">
    <property type="entry name" value="CHITIN-BINDING TYPE-4 DOMAIN-CONTAINING PROTEIN"/>
    <property type="match status" value="1"/>
</dbReference>
<feature type="compositionally biased region" description="Pro residues" evidence="3">
    <location>
        <begin position="173"/>
        <end position="213"/>
    </location>
</feature>
<gene>
    <name evidence="6" type="primary">cpbD_1</name>
    <name evidence="6" type="ORF">Mth01_14900</name>
</gene>
<feature type="chain" id="PRO_5039255884" evidence="4">
    <location>
        <begin position="23"/>
        <end position="261"/>
    </location>
</feature>
<dbReference type="GO" id="GO:0005975">
    <property type="term" value="P:carbohydrate metabolic process"/>
    <property type="evidence" value="ECO:0007669"/>
    <property type="project" value="InterPro"/>
</dbReference>
<dbReference type="Pfam" id="PF03067">
    <property type="entry name" value="LPMO_10"/>
    <property type="match status" value="1"/>
</dbReference>
<dbReference type="Gene3D" id="2.10.10.20">
    <property type="entry name" value="Carbohydrate-binding module superfamily 5/12"/>
    <property type="match status" value="1"/>
</dbReference>
<dbReference type="SUPFAM" id="SSF81296">
    <property type="entry name" value="E set domains"/>
    <property type="match status" value="1"/>
</dbReference>
<dbReference type="AlphaFoldDB" id="A0A8J3R8C7"/>
<evidence type="ECO:0000256" key="2">
    <source>
        <dbReference type="ARBA" id="ARBA00022801"/>
    </source>
</evidence>
<dbReference type="SMART" id="SM00495">
    <property type="entry name" value="ChtBD3"/>
    <property type="match status" value="1"/>
</dbReference>
<dbReference type="CDD" id="cd21177">
    <property type="entry name" value="LPMO_AA10"/>
    <property type="match status" value="1"/>
</dbReference>
<evidence type="ECO:0000313" key="7">
    <source>
        <dbReference type="Proteomes" id="UP000610966"/>
    </source>
</evidence>
<dbReference type="Pfam" id="PF02839">
    <property type="entry name" value="CBM_5_12"/>
    <property type="match status" value="1"/>
</dbReference>
<accession>A0A8J3R8C7</accession>
<dbReference type="InterPro" id="IPR051024">
    <property type="entry name" value="GlcNAc_Chitin_IntDeg"/>
</dbReference>
<proteinExistence type="predicted"/>
<dbReference type="RefSeq" id="WP_204013423.1">
    <property type="nucleotide sequence ID" value="NZ_BOOG01000013.1"/>
</dbReference>
<feature type="region of interest" description="Disordered" evidence="3">
    <location>
        <begin position="172"/>
        <end position="224"/>
    </location>
</feature>
<sequence length="261" mass="27870">MRKLFAPLAGLAVAATSVVVMASPASAHGYISDPPSRQAWCAMGKVPNCGQIIWEPASVEGPKGQRNCSAGDARWSPLDDDSKPWPVTTVGSTVNFQWRIEARHSTSTWDYYVGNERIAQFNDRGRLPGSTVTHTVNLGNRTGRIKLLAIWNIADTAMAFYNCVDLQVGPGGPGIPTPTPTPTPRPTPTPTPPPSPSPTPRPTPTPTPTPPTTPGGAWTAGTPYKTGDLVTYNGRTYRCIQGHTALTGWEPPNVPALWQAV</sequence>
<evidence type="ECO:0000256" key="1">
    <source>
        <dbReference type="ARBA" id="ARBA00022729"/>
    </source>
</evidence>
<dbReference type="InterPro" id="IPR036573">
    <property type="entry name" value="CBM_sf_5/12"/>
</dbReference>
<keyword evidence="7" id="KW-1185">Reference proteome</keyword>
<dbReference type="Gene3D" id="2.70.50.50">
    <property type="entry name" value="chitin-binding protein cbp21"/>
    <property type="match status" value="1"/>
</dbReference>
<dbReference type="SUPFAM" id="SSF51055">
    <property type="entry name" value="Carbohydrate binding domain"/>
    <property type="match status" value="1"/>
</dbReference>
<feature type="domain" description="Chitin-binding type-3" evidence="5">
    <location>
        <begin position="215"/>
        <end position="261"/>
    </location>
</feature>
<dbReference type="GO" id="GO:0004553">
    <property type="term" value="F:hydrolase activity, hydrolyzing O-glycosyl compounds"/>
    <property type="evidence" value="ECO:0007669"/>
    <property type="project" value="InterPro"/>
</dbReference>
<dbReference type="InterPro" id="IPR014756">
    <property type="entry name" value="Ig_E-set"/>
</dbReference>
<organism evidence="6 7">
    <name type="scientific">Sphaerimonospora thailandensis</name>
    <dbReference type="NCBI Taxonomy" id="795644"/>
    <lineage>
        <taxon>Bacteria</taxon>
        <taxon>Bacillati</taxon>
        <taxon>Actinomycetota</taxon>
        <taxon>Actinomycetes</taxon>
        <taxon>Streptosporangiales</taxon>
        <taxon>Streptosporangiaceae</taxon>
        <taxon>Sphaerimonospora</taxon>
    </lineage>
</organism>
<evidence type="ECO:0000256" key="4">
    <source>
        <dbReference type="SAM" id="SignalP"/>
    </source>
</evidence>